<dbReference type="AlphaFoldDB" id="A0A6G4VNJ4"/>
<gene>
    <name evidence="1" type="ORF">G5C60_49285</name>
</gene>
<proteinExistence type="predicted"/>
<name>A0A6G4VNJ4_9ACTN</name>
<accession>A0A6G4VNJ4</accession>
<sequence>MEATSAAVSLLSGEARALLTRLDRVKPFALHETMVPAAAPTPEAQVAVERFLITGRTALRRRVEAYLTWLAGPGRTGSPELAQRRFTTLRRRFNDVLTQFDLYQEAVTQRSERDIGVWLAGLDVAAADALGAPRTPLRRPPPLITYLDHGPGAAIRRVNTRIPGGDRTPVALIRIPRERMVGYGIGASLVHEVGHQAAALLGLVDSLRPALLDAELTGRGPAERAAFAYWGLTISEIVADFWSVGQLGVAGTLGLMGVVSLPRRFVFTALPDDPHPLPYIRVRLSCAMGDALYPHPQWRALGSLWSALYPPTRLPEELRRLIGALESTMPRFVDVLLNHRPPALGGSRLGDVMPLASRRPEQLAARHAHWVRRPDLLRSAPPTLVFAVLGQARAAALISPEEESRLLGDVITHWALSSTLAGITRCAGAPAVLADSSTS</sequence>
<dbReference type="EMBL" id="JAAKZY010000371">
    <property type="protein sequence ID" value="NGO15370.1"/>
    <property type="molecule type" value="Genomic_DNA"/>
</dbReference>
<evidence type="ECO:0000313" key="2">
    <source>
        <dbReference type="Proteomes" id="UP000472335"/>
    </source>
</evidence>
<comment type="caution">
    <text evidence="1">The sequence shown here is derived from an EMBL/GenBank/DDBJ whole genome shotgun (WGS) entry which is preliminary data.</text>
</comment>
<keyword evidence="2" id="KW-1185">Reference proteome</keyword>
<reference evidence="1 2" key="1">
    <citation type="submission" date="2020-02" db="EMBL/GenBank/DDBJ databases">
        <title>Whole-genome analyses of novel actinobacteria.</title>
        <authorList>
            <person name="Sahin N."/>
            <person name="Gencbay T."/>
        </authorList>
    </citation>
    <scope>NUCLEOTIDE SEQUENCE [LARGE SCALE GENOMIC DNA]</scope>
    <source>
        <strain evidence="1 2">HC44</strain>
    </source>
</reference>
<dbReference type="RefSeq" id="WP_165270613.1">
    <property type="nucleotide sequence ID" value="NZ_JAAKZY010000371.1"/>
</dbReference>
<organism evidence="1 2">
    <name type="scientific">Streptomyces scabichelini</name>
    <dbReference type="NCBI Taxonomy" id="2711217"/>
    <lineage>
        <taxon>Bacteria</taxon>
        <taxon>Bacillati</taxon>
        <taxon>Actinomycetota</taxon>
        <taxon>Actinomycetes</taxon>
        <taxon>Kitasatosporales</taxon>
        <taxon>Streptomycetaceae</taxon>
        <taxon>Streptomyces</taxon>
    </lineage>
</organism>
<dbReference type="Proteomes" id="UP000472335">
    <property type="component" value="Unassembled WGS sequence"/>
</dbReference>
<evidence type="ECO:0000313" key="1">
    <source>
        <dbReference type="EMBL" id="NGO15370.1"/>
    </source>
</evidence>
<protein>
    <submittedName>
        <fullName evidence="1">Uncharacterized protein</fullName>
    </submittedName>
</protein>